<name>A0A8J3YQ89_9ACTN</name>
<dbReference type="EMBL" id="BOPF01000020">
    <property type="protein sequence ID" value="GIJ48333.1"/>
    <property type="molecule type" value="Genomic_DNA"/>
</dbReference>
<evidence type="ECO:0000313" key="3">
    <source>
        <dbReference type="EMBL" id="GIJ48333.1"/>
    </source>
</evidence>
<evidence type="ECO:0000313" key="4">
    <source>
        <dbReference type="Proteomes" id="UP000619260"/>
    </source>
</evidence>
<keyword evidence="2" id="KW-0472">Membrane</keyword>
<proteinExistence type="predicted"/>
<dbReference type="Proteomes" id="UP000619260">
    <property type="component" value="Unassembled WGS sequence"/>
</dbReference>
<keyword evidence="2" id="KW-1133">Transmembrane helix</keyword>
<evidence type="ECO:0000256" key="1">
    <source>
        <dbReference type="SAM" id="MobiDB-lite"/>
    </source>
</evidence>
<organism evidence="3 4">
    <name type="scientific">Virgisporangium aliadipatigenens</name>
    <dbReference type="NCBI Taxonomy" id="741659"/>
    <lineage>
        <taxon>Bacteria</taxon>
        <taxon>Bacillati</taxon>
        <taxon>Actinomycetota</taxon>
        <taxon>Actinomycetes</taxon>
        <taxon>Micromonosporales</taxon>
        <taxon>Micromonosporaceae</taxon>
        <taxon>Virgisporangium</taxon>
    </lineage>
</organism>
<keyword evidence="4" id="KW-1185">Reference proteome</keyword>
<feature type="transmembrane region" description="Helical" evidence="2">
    <location>
        <begin position="540"/>
        <end position="560"/>
    </location>
</feature>
<keyword evidence="2" id="KW-0812">Transmembrane</keyword>
<evidence type="ECO:0000256" key="2">
    <source>
        <dbReference type="SAM" id="Phobius"/>
    </source>
</evidence>
<protein>
    <submittedName>
        <fullName evidence="3">Uncharacterized protein</fullName>
    </submittedName>
</protein>
<accession>A0A8J3YQ89</accession>
<sequence length="562" mass="61126">MRQDDGPGVIHQIHFAWNGGNRYGEPGLGPAAWSLYSNDEKRKWDARLSPHARMESLMTKPPPECSFFYMAWPESGEAALLRRVRTPQGTHGQEVAHALIGPNDRLTVDCALDLDLWSGWRSVMPTEAGATLHTTSIERLRAESRQRMPRRVGEEPPWLVGLVSRALRQEEQPLSVFTDDPDPMPGFRMFVDVMQAMYTGLYPPVWTFSTWENQDSGRDLPRVLFLPPSVLGGRSRLRQPVVEGQEVGEDYVRVARRLVQWCGEPASALSARLRDVGVFDADTVAGRVSVLSRALRVGAEPSGQWAVEPGVAPAPRPPSTVTVPAVEWSGASTFPKEGGPWDAPPRPDVSCGAPSSAPETPGAVAGPGAELVRGLRRRSVRRDEALTLLEEMRRNGAAASVDDRRLVRDFLSGERGWAATLTGALRPTPDREPSRLELMSAHETLVRYATAADLGSAHGVPEVARLAERADVGTARALARYAAEREALQPLLPAFGLRWVRDQGVLADDPAPVARRPAPEPPLPRAFAARLLARGVLEPVSLAVGVVFGVVLVLLGVLCGGL</sequence>
<feature type="region of interest" description="Disordered" evidence="1">
    <location>
        <begin position="331"/>
        <end position="367"/>
    </location>
</feature>
<dbReference type="RefSeq" id="WP_203901825.1">
    <property type="nucleotide sequence ID" value="NZ_BOPF01000020.1"/>
</dbReference>
<gene>
    <name evidence="3" type="ORF">Val02_52190</name>
</gene>
<dbReference type="AlphaFoldDB" id="A0A8J3YQ89"/>
<comment type="caution">
    <text evidence="3">The sequence shown here is derived from an EMBL/GenBank/DDBJ whole genome shotgun (WGS) entry which is preliminary data.</text>
</comment>
<reference evidence="3" key="1">
    <citation type="submission" date="2021-01" db="EMBL/GenBank/DDBJ databases">
        <title>Whole genome shotgun sequence of Virgisporangium aliadipatigenens NBRC 105644.</title>
        <authorList>
            <person name="Komaki H."/>
            <person name="Tamura T."/>
        </authorList>
    </citation>
    <scope>NUCLEOTIDE SEQUENCE</scope>
    <source>
        <strain evidence="3">NBRC 105644</strain>
    </source>
</reference>